<keyword evidence="6" id="KW-1185">Reference proteome</keyword>
<gene>
    <name evidence="5" type="ORF">HGG74_16445</name>
</gene>
<dbReference type="PANTHER" id="PTHR33164:SF57">
    <property type="entry name" value="MARR-FAMILY TRANSCRIPTIONAL REGULATOR"/>
    <property type="match status" value="1"/>
</dbReference>
<dbReference type="PANTHER" id="PTHR33164">
    <property type="entry name" value="TRANSCRIPTIONAL REGULATOR, MARR FAMILY"/>
    <property type="match status" value="1"/>
</dbReference>
<protein>
    <submittedName>
        <fullName evidence="5">Winged helix-turn-helix transcriptional regulator</fullName>
    </submittedName>
</protein>
<dbReference type="GO" id="GO:0003700">
    <property type="term" value="F:DNA-binding transcription factor activity"/>
    <property type="evidence" value="ECO:0007669"/>
    <property type="project" value="InterPro"/>
</dbReference>
<dbReference type="SUPFAM" id="SSF46785">
    <property type="entry name" value="Winged helix' DNA-binding domain"/>
    <property type="match status" value="1"/>
</dbReference>
<keyword evidence="2" id="KW-0238">DNA-binding</keyword>
<keyword evidence="1" id="KW-0805">Transcription regulation</keyword>
<dbReference type="GO" id="GO:0003677">
    <property type="term" value="F:DNA binding"/>
    <property type="evidence" value="ECO:0007669"/>
    <property type="project" value="UniProtKB-KW"/>
</dbReference>
<dbReference type="Gene3D" id="1.10.10.10">
    <property type="entry name" value="Winged helix-like DNA-binding domain superfamily/Winged helix DNA-binding domain"/>
    <property type="match status" value="1"/>
</dbReference>
<dbReference type="InterPro" id="IPR036388">
    <property type="entry name" value="WH-like_DNA-bd_sf"/>
</dbReference>
<dbReference type="InterPro" id="IPR000835">
    <property type="entry name" value="HTH_MarR-typ"/>
</dbReference>
<proteinExistence type="predicted"/>
<dbReference type="RefSeq" id="WP_168488095.1">
    <property type="nucleotide sequence ID" value="NZ_JAAZSQ010000019.1"/>
</dbReference>
<dbReference type="InterPro" id="IPR036390">
    <property type="entry name" value="WH_DNA-bd_sf"/>
</dbReference>
<dbReference type="SMART" id="SM00347">
    <property type="entry name" value="HTH_MARR"/>
    <property type="match status" value="1"/>
</dbReference>
<evidence type="ECO:0000256" key="2">
    <source>
        <dbReference type="ARBA" id="ARBA00023125"/>
    </source>
</evidence>
<organism evidence="5 6">
    <name type="scientific">Arthrobacter mobilis</name>
    <dbReference type="NCBI Taxonomy" id="2724944"/>
    <lineage>
        <taxon>Bacteria</taxon>
        <taxon>Bacillati</taxon>
        <taxon>Actinomycetota</taxon>
        <taxon>Actinomycetes</taxon>
        <taxon>Micrococcales</taxon>
        <taxon>Micrococcaceae</taxon>
        <taxon>Arthrobacter</taxon>
    </lineage>
</organism>
<evidence type="ECO:0000256" key="1">
    <source>
        <dbReference type="ARBA" id="ARBA00023015"/>
    </source>
</evidence>
<dbReference type="AlphaFoldDB" id="A0A7X6K6Z8"/>
<feature type="domain" description="HTH marR-type" evidence="4">
    <location>
        <begin position="16"/>
        <end position="150"/>
    </location>
</feature>
<dbReference type="GO" id="GO:0006950">
    <property type="term" value="P:response to stress"/>
    <property type="evidence" value="ECO:0007669"/>
    <property type="project" value="TreeGrafter"/>
</dbReference>
<evidence type="ECO:0000313" key="5">
    <source>
        <dbReference type="EMBL" id="NKX56093.1"/>
    </source>
</evidence>
<dbReference type="EMBL" id="JAAZSQ010000019">
    <property type="protein sequence ID" value="NKX56093.1"/>
    <property type="molecule type" value="Genomic_DNA"/>
</dbReference>
<dbReference type="Proteomes" id="UP000544090">
    <property type="component" value="Unassembled WGS sequence"/>
</dbReference>
<dbReference type="PRINTS" id="PR00598">
    <property type="entry name" value="HTHMARR"/>
</dbReference>
<accession>A0A7X6K6Z8</accession>
<dbReference type="PROSITE" id="PS01117">
    <property type="entry name" value="HTH_MARR_1"/>
    <property type="match status" value="1"/>
</dbReference>
<dbReference type="PROSITE" id="PS50995">
    <property type="entry name" value="HTH_MARR_2"/>
    <property type="match status" value="1"/>
</dbReference>
<comment type="caution">
    <text evidence="5">The sequence shown here is derived from an EMBL/GenBank/DDBJ whole genome shotgun (WGS) entry which is preliminary data.</text>
</comment>
<sequence>MSEQPPPANPDFDAAIDSLERQLSVLWRRARANSHRVARQVHPDMEPAAYGLLAVLQREESMRLTDLAANIGVGKPSVSRQIAMLEQLGLVHKQADPVDGRAQSISLTETGRDRLTAAQLARKSAFRERLGDWPVEDLDSLAALLDRLNQAYANEPPLH</sequence>
<dbReference type="Pfam" id="PF12802">
    <property type="entry name" value="MarR_2"/>
    <property type="match status" value="1"/>
</dbReference>
<evidence type="ECO:0000313" key="6">
    <source>
        <dbReference type="Proteomes" id="UP000544090"/>
    </source>
</evidence>
<evidence type="ECO:0000256" key="3">
    <source>
        <dbReference type="ARBA" id="ARBA00023163"/>
    </source>
</evidence>
<dbReference type="InterPro" id="IPR023187">
    <property type="entry name" value="Tscrpt_reg_MarR-type_CS"/>
</dbReference>
<dbReference type="InterPro" id="IPR039422">
    <property type="entry name" value="MarR/SlyA-like"/>
</dbReference>
<name>A0A7X6K6Z8_9MICC</name>
<reference evidence="5 6" key="1">
    <citation type="submission" date="2020-04" db="EMBL/GenBank/DDBJ databases">
        <title>Arthrobacter sp. nov.</title>
        <authorList>
            <person name="Liu S."/>
        </authorList>
    </citation>
    <scope>NUCLEOTIDE SEQUENCE [LARGE SCALE GENOMIC DNA]</scope>
    <source>
        <strain evidence="5 6">E918</strain>
    </source>
</reference>
<keyword evidence="3" id="KW-0804">Transcription</keyword>
<evidence type="ECO:0000259" key="4">
    <source>
        <dbReference type="PROSITE" id="PS50995"/>
    </source>
</evidence>